<protein>
    <submittedName>
        <fullName evidence="4">Short-chain dehydrogenase</fullName>
    </submittedName>
</protein>
<keyword evidence="2" id="KW-0560">Oxidoreductase</keyword>
<evidence type="ECO:0000313" key="4">
    <source>
        <dbReference type="EMBL" id="ONH30797.1"/>
    </source>
</evidence>
<reference evidence="5" key="1">
    <citation type="submission" date="2016-10" db="EMBL/GenBank/DDBJ databases">
        <title>Frankia sp. NRRL B-16386 Genome sequencing.</title>
        <authorList>
            <person name="Ghodhbane-Gtari F."/>
            <person name="Swanson E."/>
            <person name="Gueddou A."/>
            <person name="Hezbri K."/>
            <person name="Ktari K."/>
            <person name="Nouioui I."/>
            <person name="Morris K."/>
            <person name="Simpson S."/>
            <person name="Abebe-Akele F."/>
            <person name="Thomas K."/>
            <person name="Gtari M."/>
            <person name="Tisa L.S."/>
        </authorList>
    </citation>
    <scope>NUCLEOTIDE SEQUENCE [LARGE SCALE GENOMIC DNA]</scope>
    <source>
        <strain evidence="5">NRRL B-16386</strain>
    </source>
</reference>
<evidence type="ECO:0000256" key="1">
    <source>
        <dbReference type="ARBA" id="ARBA00006484"/>
    </source>
</evidence>
<dbReference type="Pfam" id="PF00106">
    <property type="entry name" value="adh_short"/>
    <property type="match status" value="1"/>
</dbReference>
<gene>
    <name evidence="4" type="ORF">BL253_11795</name>
</gene>
<comment type="similarity">
    <text evidence="1">Belongs to the short-chain dehydrogenases/reductases (SDR) family.</text>
</comment>
<dbReference type="CDD" id="cd05233">
    <property type="entry name" value="SDR_c"/>
    <property type="match status" value="1"/>
</dbReference>
<dbReference type="InterPro" id="IPR036291">
    <property type="entry name" value="NAD(P)-bd_dom_sf"/>
</dbReference>
<feature type="domain" description="Ketoreductase" evidence="3">
    <location>
        <begin position="3"/>
        <end position="184"/>
    </location>
</feature>
<comment type="caution">
    <text evidence="4">The sequence shown here is derived from an EMBL/GenBank/DDBJ whole genome shotgun (WGS) entry which is preliminary data.</text>
</comment>
<proteinExistence type="inferred from homology"/>
<evidence type="ECO:0000313" key="5">
    <source>
        <dbReference type="Proteomes" id="UP000188929"/>
    </source>
</evidence>
<dbReference type="AlphaFoldDB" id="A0A1V2ICH0"/>
<dbReference type="SUPFAM" id="SSF51735">
    <property type="entry name" value="NAD(P)-binding Rossmann-fold domains"/>
    <property type="match status" value="1"/>
</dbReference>
<dbReference type="GO" id="GO:0016491">
    <property type="term" value="F:oxidoreductase activity"/>
    <property type="evidence" value="ECO:0007669"/>
    <property type="project" value="UniProtKB-KW"/>
</dbReference>
<dbReference type="Proteomes" id="UP000188929">
    <property type="component" value="Unassembled WGS sequence"/>
</dbReference>
<dbReference type="SMART" id="SM00822">
    <property type="entry name" value="PKS_KR"/>
    <property type="match status" value="1"/>
</dbReference>
<dbReference type="PANTHER" id="PTHR43669:SF3">
    <property type="entry name" value="ALCOHOL DEHYDROGENASE, PUTATIVE (AFU_ORTHOLOGUE AFUA_3G03445)-RELATED"/>
    <property type="match status" value="1"/>
</dbReference>
<evidence type="ECO:0000259" key="3">
    <source>
        <dbReference type="SMART" id="SM00822"/>
    </source>
</evidence>
<dbReference type="OrthoDB" id="4612658at2"/>
<dbReference type="STRING" id="1834516.BL253_11795"/>
<dbReference type="RefSeq" id="WP_076816391.1">
    <property type="nucleotide sequence ID" value="NZ_MOMC01000022.1"/>
</dbReference>
<sequence>MKAVVVGASSGLGRCIGVDLGRRGDQVALLARRRERLVDAAKEAGPGTLAIACDVTDEASCQAAVEEAAAGLGGIDAVIYSAGVGPLSPVEQVGAATWRRAFDTNVTGAALVTAAALPHLKASGGVAAYLSSISASLTPVWPGFAAYAVSKAALDKLVEAYRVEHPDVGFTRVVVGDCAGGDGPSQSEFPADWDFDYMAKVRPLWVSRGYQTGALLEVDELLRVLDGVLRCRGSIPTVTVMPRQRA</sequence>
<dbReference type="PRINTS" id="PR00081">
    <property type="entry name" value="GDHRDH"/>
</dbReference>
<dbReference type="InterPro" id="IPR057326">
    <property type="entry name" value="KR_dom"/>
</dbReference>
<name>A0A1V2ICH0_9ACTN</name>
<dbReference type="EMBL" id="MOMC01000022">
    <property type="protein sequence ID" value="ONH30797.1"/>
    <property type="molecule type" value="Genomic_DNA"/>
</dbReference>
<evidence type="ECO:0000256" key="2">
    <source>
        <dbReference type="ARBA" id="ARBA00023002"/>
    </source>
</evidence>
<accession>A0A1V2ICH0</accession>
<dbReference type="PANTHER" id="PTHR43669">
    <property type="entry name" value="5-KETO-D-GLUCONATE 5-REDUCTASE"/>
    <property type="match status" value="1"/>
</dbReference>
<organism evidence="4 5">
    <name type="scientific">Pseudofrankia asymbiotica</name>
    <dbReference type="NCBI Taxonomy" id="1834516"/>
    <lineage>
        <taxon>Bacteria</taxon>
        <taxon>Bacillati</taxon>
        <taxon>Actinomycetota</taxon>
        <taxon>Actinomycetes</taxon>
        <taxon>Frankiales</taxon>
        <taxon>Frankiaceae</taxon>
        <taxon>Pseudofrankia</taxon>
    </lineage>
</organism>
<dbReference type="InterPro" id="IPR002347">
    <property type="entry name" value="SDR_fam"/>
</dbReference>
<keyword evidence="5" id="KW-1185">Reference proteome</keyword>
<dbReference type="Gene3D" id="3.40.50.720">
    <property type="entry name" value="NAD(P)-binding Rossmann-like Domain"/>
    <property type="match status" value="1"/>
</dbReference>